<evidence type="ECO:0000313" key="2">
    <source>
        <dbReference type="EMBL" id="MCF7223130.1"/>
    </source>
</evidence>
<dbReference type="InterPro" id="IPR012338">
    <property type="entry name" value="Beta-lactam/transpept-like"/>
</dbReference>
<dbReference type="SUPFAM" id="SSF56601">
    <property type="entry name" value="beta-lactamase/transpeptidase-like"/>
    <property type="match status" value="1"/>
</dbReference>
<dbReference type="Gene3D" id="3.40.710.10">
    <property type="entry name" value="DD-peptidase/beta-lactamase superfamily"/>
    <property type="match status" value="1"/>
</dbReference>
<organism evidence="2 3">
    <name type="scientific">Marilutibacter chinensis</name>
    <dbReference type="NCBI Taxonomy" id="2912247"/>
    <lineage>
        <taxon>Bacteria</taxon>
        <taxon>Pseudomonadati</taxon>
        <taxon>Pseudomonadota</taxon>
        <taxon>Gammaproteobacteria</taxon>
        <taxon>Lysobacterales</taxon>
        <taxon>Lysobacteraceae</taxon>
        <taxon>Marilutibacter</taxon>
    </lineage>
</organism>
<proteinExistence type="predicted"/>
<evidence type="ECO:0000259" key="1">
    <source>
        <dbReference type="Pfam" id="PF00144"/>
    </source>
</evidence>
<sequence length="385" mass="41604">MRSDPTSAGPAGRQRLFAAVLLAVVAAVLLACAGRGLDPAAPPPPRTSTDAGVDALMARYQGEVPGAALMVIRDGEAVVRRGYGLAELETGRAVTPATNFRLASISKQFTAAAVLLLAEDRRLDLDDPVRRWLPTLPAATDTVTIRHLLTHTSGLVDYEEAMPADLDPADLSDQLRDADVLTILERQDRTYFVPGTGYRYSNSGYALLALVVERASGVDYPEFLRQRIFAPLGMDATLAYVREGPAVPERAYGYSRTDSGWVRTDQSLTSAVLGDGGIYSSIDDLARWDAALYDDRLLSDASRRLAFAATTPTDDPDIAYGFGWRITGDSLWHSGESIGFRNVLVRFPQRRLTVVLLSNRNDPEPYATALRVAALFGAEATGGGR</sequence>
<dbReference type="RefSeq" id="WP_237056004.1">
    <property type="nucleotide sequence ID" value="NZ_JAKJPO010000011.1"/>
</dbReference>
<dbReference type="Proteomes" id="UP001430796">
    <property type="component" value="Unassembled WGS sequence"/>
</dbReference>
<evidence type="ECO:0000313" key="3">
    <source>
        <dbReference type="Proteomes" id="UP001430796"/>
    </source>
</evidence>
<dbReference type="PANTHER" id="PTHR46825">
    <property type="entry name" value="D-ALANYL-D-ALANINE-CARBOXYPEPTIDASE/ENDOPEPTIDASE AMPH"/>
    <property type="match status" value="1"/>
</dbReference>
<dbReference type="Pfam" id="PF00144">
    <property type="entry name" value="Beta-lactamase"/>
    <property type="match status" value="1"/>
</dbReference>
<dbReference type="InterPro" id="IPR050491">
    <property type="entry name" value="AmpC-like"/>
</dbReference>
<protein>
    <submittedName>
        <fullName evidence="2">Beta-lactamase family protein</fullName>
    </submittedName>
</protein>
<dbReference type="InterPro" id="IPR001466">
    <property type="entry name" value="Beta-lactam-related"/>
</dbReference>
<keyword evidence="3" id="KW-1185">Reference proteome</keyword>
<reference evidence="3" key="1">
    <citation type="submission" date="2022-01" db="EMBL/GenBank/DDBJ databases">
        <title>Lysobacter chinensis sp. nov., a bacterium isolated from cow dung compost.</title>
        <authorList>
            <person name="Zhou L.Y."/>
        </authorList>
    </citation>
    <scope>NUCLEOTIDE SEQUENCE [LARGE SCALE GENOMIC DNA]</scope>
    <source>
        <strain evidence="3">TLK-CK17</strain>
    </source>
</reference>
<reference evidence="2 3" key="2">
    <citation type="submission" date="2022-01" db="EMBL/GenBank/DDBJ databases">
        <title>Lysobacter chinensis sp. nov., a bacterium isolated from cow dung compost.</title>
        <authorList>
            <person name="Liu Y."/>
        </authorList>
    </citation>
    <scope>NUCLEOTIDE SEQUENCE [LARGE SCALE GENOMIC DNA]</scope>
    <source>
        <strain evidence="2 3">TLK-CK17</strain>
    </source>
</reference>
<dbReference type="PANTHER" id="PTHR46825:SF9">
    <property type="entry name" value="BETA-LACTAMASE-RELATED DOMAIN-CONTAINING PROTEIN"/>
    <property type="match status" value="1"/>
</dbReference>
<dbReference type="PROSITE" id="PS51257">
    <property type="entry name" value="PROKAR_LIPOPROTEIN"/>
    <property type="match status" value="1"/>
</dbReference>
<reference evidence="2 3" key="3">
    <citation type="submission" date="2022-01" db="EMBL/GenBank/DDBJ databases">
        <authorList>
            <person name="Zhou L.Y."/>
        </authorList>
    </citation>
    <scope>NUCLEOTIDE SEQUENCE [LARGE SCALE GENOMIC DNA]</scope>
    <source>
        <strain evidence="2 3">TLK-CK17</strain>
    </source>
</reference>
<name>A0ABS9HY74_9GAMM</name>
<feature type="domain" description="Beta-lactamase-related" evidence="1">
    <location>
        <begin position="54"/>
        <end position="374"/>
    </location>
</feature>
<dbReference type="EMBL" id="JAKJPO010000011">
    <property type="protein sequence ID" value="MCF7223130.1"/>
    <property type="molecule type" value="Genomic_DNA"/>
</dbReference>
<comment type="caution">
    <text evidence="2">The sequence shown here is derived from an EMBL/GenBank/DDBJ whole genome shotgun (WGS) entry which is preliminary data.</text>
</comment>
<gene>
    <name evidence="2" type="ORF">L3V18_15235</name>
</gene>
<accession>A0ABS9HY74</accession>